<dbReference type="SUPFAM" id="SSF53850">
    <property type="entry name" value="Periplasmic binding protein-like II"/>
    <property type="match status" value="1"/>
</dbReference>
<comment type="caution">
    <text evidence="3">The sequence shown here is derived from an EMBL/GenBank/DDBJ whole genome shotgun (WGS) entry which is preliminary data.</text>
</comment>
<gene>
    <name evidence="3" type="ORF">QOZ99_000756</name>
</gene>
<feature type="signal peptide" evidence="2">
    <location>
        <begin position="1"/>
        <end position="25"/>
    </location>
</feature>
<dbReference type="InterPro" id="IPR006059">
    <property type="entry name" value="SBP"/>
</dbReference>
<keyword evidence="1" id="KW-0574">Periplasm</keyword>
<name>A0ABU0LME3_9HYPH</name>
<feature type="chain" id="PRO_5045097188" evidence="2">
    <location>
        <begin position="26"/>
        <end position="383"/>
    </location>
</feature>
<dbReference type="Pfam" id="PF13416">
    <property type="entry name" value="SBP_bac_8"/>
    <property type="match status" value="1"/>
</dbReference>
<dbReference type="EMBL" id="JAUSVR010000002">
    <property type="protein sequence ID" value="MDQ0509875.1"/>
    <property type="molecule type" value="Genomic_DNA"/>
</dbReference>
<accession>A0ABU0LME3</accession>
<evidence type="ECO:0000256" key="2">
    <source>
        <dbReference type="SAM" id="SignalP"/>
    </source>
</evidence>
<dbReference type="RefSeq" id="WP_306888588.1">
    <property type="nucleotide sequence ID" value="NZ_JAUSVR010000002.1"/>
</dbReference>
<dbReference type="PANTHER" id="PTHR42779:SF1">
    <property type="entry name" value="PROTEIN YNJB"/>
    <property type="match status" value="1"/>
</dbReference>
<dbReference type="Gene3D" id="3.40.190.10">
    <property type="entry name" value="Periplasmic binding protein-like II"/>
    <property type="match status" value="1"/>
</dbReference>
<organism evidence="3 4">
    <name type="scientific">Ancylobacter amanitiformis</name>
    <dbReference type="NCBI Taxonomy" id="217069"/>
    <lineage>
        <taxon>Bacteria</taxon>
        <taxon>Pseudomonadati</taxon>
        <taxon>Pseudomonadota</taxon>
        <taxon>Alphaproteobacteria</taxon>
        <taxon>Hyphomicrobiales</taxon>
        <taxon>Xanthobacteraceae</taxon>
        <taxon>Ancylobacter</taxon>
    </lineage>
</organism>
<evidence type="ECO:0000313" key="4">
    <source>
        <dbReference type="Proteomes" id="UP001235094"/>
    </source>
</evidence>
<sequence length="383" mass="41447">MKSLLAPALASATLLLGLAAAPAGAAELTVITAGDQNMVDYVNQYLAPLFEKQYPGNTVRVVGTGPGDAGSQKIVERFDAQDKAGSTTWDTDVAVVHEKFVGPMIKGNYLESYRDRISSGKLVSRANADMALGTKVTGYVMPMFNSQTAIAYNPALVPNPPRSYAEIAQWAKAHPKQFGYNGIKGGASGVSFVMGWIYAFGDGDANKLMNGPFEEAETKKWDAAFASLRDFTRNATLTPGNAGTLDLLSRGEIAMGPVWVDMFYSWQADGRLPPDFKLVLPAPGMPGQPMHYVIPAKSPNKELAEKFVELATSPKVQAQGIVERFNWYPGIDATYVQAELPDAVWKKLFTSVTPEDLATYGKPFPIAPYNSAILEAYERQATN</sequence>
<keyword evidence="2" id="KW-0732">Signal</keyword>
<protein>
    <submittedName>
        <fullName evidence="3">ABC-type uncharacterized transport system YnjBCD substrate-binding protein</fullName>
    </submittedName>
</protein>
<reference evidence="3 4" key="1">
    <citation type="submission" date="2023-07" db="EMBL/GenBank/DDBJ databases">
        <title>Genomic Encyclopedia of Type Strains, Phase IV (KMG-IV): sequencing the most valuable type-strain genomes for metagenomic binning, comparative biology and taxonomic classification.</title>
        <authorList>
            <person name="Goeker M."/>
        </authorList>
    </citation>
    <scope>NUCLEOTIDE SEQUENCE [LARGE SCALE GENOMIC DNA]</scope>
    <source>
        <strain evidence="3 4">DSM 15561</strain>
    </source>
</reference>
<evidence type="ECO:0000313" key="3">
    <source>
        <dbReference type="EMBL" id="MDQ0509875.1"/>
    </source>
</evidence>
<proteinExistence type="predicted"/>
<dbReference type="PANTHER" id="PTHR42779">
    <property type="entry name" value="PROTEIN YNJB"/>
    <property type="match status" value="1"/>
</dbReference>
<dbReference type="Proteomes" id="UP001235094">
    <property type="component" value="Unassembled WGS sequence"/>
</dbReference>
<keyword evidence="4" id="KW-1185">Reference proteome</keyword>
<evidence type="ECO:0000256" key="1">
    <source>
        <dbReference type="ARBA" id="ARBA00022764"/>
    </source>
</evidence>